<dbReference type="EMBL" id="LBPN01000029">
    <property type="protein sequence ID" value="KKP57530.1"/>
    <property type="molecule type" value="Genomic_DNA"/>
</dbReference>
<protein>
    <recommendedName>
        <fullName evidence="1">TraC-like domain-containing protein</fullName>
    </recommendedName>
</protein>
<evidence type="ECO:0000313" key="3">
    <source>
        <dbReference type="Proteomes" id="UP000034176"/>
    </source>
</evidence>
<evidence type="ECO:0000259" key="1">
    <source>
        <dbReference type="Pfam" id="PF26593"/>
    </source>
</evidence>
<dbReference type="Proteomes" id="UP000034176">
    <property type="component" value="Unassembled WGS sequence"/>
</dbReference>
<gene>
    <name evidence="2" type="ORF">UR52_C0029G0004</name>
</gene>
<dbReference type="AlphaFoldDB" id="A0A0G0D2Q4"/>
<proteinExistence type="predicted"/>
<dbReference type="InterPro" id="IPR058596">
    <property type="entry name" value="TraC-like_dom"/>
</dbReference>
<feature type="domain" description="TraC-like" evidence="1">
    <location>
        <begin position="26"/>
        <end position="137"/>
    </location>
</feature>
<evidence type="ECO:0000313" key="2">
    <source>
        <dbReference type="EMBL" id="KKP57530.1"/>
    </source>
</evidence>
<organism evidence="2 3">
    <name type="scientific">Candidatus Gottesmanbacteria bacterium GW2011_GWA1_34_13</name>
    <dbReference type="NCBI Taxonomy" id="1618434"/>
    <lineage>
        <taxon>Bacteria</taxon>
        <taxon>Candidatus Gottesmaniibacteriota</taxon>
    </lineage>
</organism>
<dbReference type="Pfam" id="PF26593">
    <property type="entry name" value="TraC-like"/>
    <property type="match status" value="1"/>
</dbReference>
<name>A0A0G0D2Q4_9BACT</name>
<comment type="caution">
    <text evidence="2">The sequence shown here is derived from an EMBL/GenBank/DDBJ whole genome shotgun (WGS) entry which is preliminary data.</text>
</comment>
<reference evidence="2 3" key="1">
    <citation type="journal article" date="2015" name="Nature">
        <title>rRNA introns, odd ribosomes, and small enigmatic genomes across a large radiation of phyla.</title>
        <authorList>
            <person name="Brown C.T."/>
            <person name="Hug L.A."/>
            <person name="Thomas B.C."/>
            <person name="Sharon I."/>
            <person name="Castelle C.J."/>
            <person name="Singh A."/>
            <person name="Wilkins M.J."/>
            <person name="Williams K.H."/>
            <person name="Banfield J.F."/>
        </authorList>
    </citation>
    <scope>NUCLEOTIDE SEQUENCE [LARGE SCALE GENOMIC DNA]</scope>
</reference>
<accession>A0A0G0D2Q4</accession>
<dbReference type="STRING" id="1618434.UR52_C0029G0004"/>
<sequence length="223" mass="25293">MSEPITPIRASTQEFTEIEDIKNNLVITTKGAVMLIIETTAVNFGLLSEKEQEALIFAYSGLLNSLSFPIQLYLRSKHKDITGYLRQLEAAQNKQTDPVLAERIKRYREFVTSTVKEKNVLDKKFYIVIPFSPLELGTKSLPNVMTKKGLPFPKDQILQHAETVLTPKRDHLLSQLGRLGLKGYQLSTQKLIDLFYDIFNQGAVAKPKDMEGNTTPLVNKQPW</sequence>